<dbReference type="RefSeq" id="WP_119956934.1">
    <property type="nucleotide sequence ID" value="NZ_QYUR01000008.1"/>
</dbReference>
<dbReference type="Gene3D" id="3.40.190.10">
    <property type="entry name" value="Periplasmic binding protein-like II"/>
    <property type="match status" value="2"/>
</dbReference>
<keyword evidence="2" id="KW-0472">Membrane</keyword>
<dbReference type="Proteomes" id="UP000284021">
    <property type="component" value="Unassembled WGS sequence"/>
</dbReference>
<dbReference type="CDD" id="cd13653">
    <property type="entry name" value="PBP2_phosphate_like_1"/>
    <property type="match status" value="1"/>
</dbReference>
<dbReference type="Pfam" id="PF00691">
    <property type="entry name" value="OmpA"/>
    <property type="match status" value="1"/>
</dbReference>
<gene>
    <name evidence="4" type="ORF">D3879_25410</name>
</gene>
<dbReference type="InterPro" id="IPR024370">
    <property type="entry name" value="PBP_domain"/>
</dbReference>
<name>A0A418X9J4_9PSED</name>
<feature type="domain" description="OmpA-like" evidence="3">
    <location>
        <begin position="346"/>
        <end position="460"/>
    </location>
</feature>
<dbReference type="SUPFAM" id="SSF103088">
    <property type="entry name" value="OmpA-like"/>
    <property type="match status" value="1"/>
</dbReference>
<accession>A0A418X9J4</accession>
<dbReference type="GO" id="GO:0016020">
    <property type="term" value="C:membrane"/>
    <property type="evidence" value="ECO:0007669"/>
    <property type="project" value="UniProtKB-UniRule"/>
</dbReference>
<organism evidence="4 5">
    <name type="scientific">Pseudomonas cavernicola</name>
    <dbReference type="NCBI Taxonomy" id="2320866"/>
    <lineage>
        <taxon>Bacteria</taxon>
        <taxon>Pseudomonadati</taxon>
        <taxon>Pseudomonadota</taxon>
        <taxon>Gammaproteobacteria</taxon>
        <taxon>Pseudomonadales</taxon>
        <taxon>Pseudomonadaceae</taxon>
        <taxon>Pseudomonas</taxon>
    </lineage>
</organism>
<dbReference type="SUPFAM" id="SSF53850">
    <property type="entry name" value="Periplasmic binding protein-like II"/>
    <property type="match status" value="1"/>
</dbReference>
<comment type="caution">
    <text evidence="4">The sequence shown here is derived from an EMBL/GenBank/DDBJ whole genome shotgun (WGS) entry which is preliminary data.</text>
</comment>
<dbReference type="Pfam" id="PF12849">
    <property type="entry name" value="PBP_like_2"/>
    <property type="match status" value="1"/>
</dbReference>
<protein>
    <recommendedName>
        <fullName evidence="3">OmpA-like domain-containing protein</fullName>
    </recommendedName>
</protein>
<dbReference type="InterPro" id="IPR036737">
    <property type="entry name" value="OmpA-like_sf"/>
</dbReference>
<evidence type="ECO:0000313" key="5">
    <source>
        <dbReference type="Proteomes" id="UP000284021"/>
    </source>
</evidence>
<dbReference type="AlphaFoldDB" id="A0A418X9J4"/>
<dbReference type="CDD" id="cd07185">
    <property type="entry name" value="OmpA_C-like"/>
    <property type="match status" value="1"/>
</dbReference>
<evidence type="ECO:0000256" key="1">
    <source>
        <dbReference type="ARBA" id="ARBA00022729"/>
    </source>
</evidence>
<keyword evidence="5" id="KW-1185">Reference proteome</keyword>
<keyword evidence="1" id="KW-0732">Signal</keyword>
<reference evidence="4 5" key="1">
    <citation type="submission" date="2018-09" db="EMBL/GenBank/DDBJ databases">
        <authorList>
            <person name="Zhu H."/>
        </authorList>
    </citation>
    <scope>NUCLEOTIDE SEQUENCE [LARGE SCALE GENOMIC DNA]</scope>
    <source>
        <strain evidence="4 5">K1S02-6</strain>
    </source>
</reference>
<evidence type="ECO:0000256" key="2">
    <source>
        <dbReference type="PROSITE-ProRule" id="PRU00473"/>
    </source>
</evidence>
<dbReference type="EMBL" id="QYUR01000008">
    <property type="protein sequence ID" value="RJG09140.1"/>
    <property type="molecule type" value="Genomic_DNA"/>
</dbReference>
<dbReference type="OrthoDB" id="9790048at2"/>
<evidence type="ECO:0000259" key="3">
    <source>
        <dbReference type="PROSITE" id="PS51123"/>
    </source>
</evidence>
<dbReference type="PANTHER" id="PTHR30570">
    <property type="entry name" value="PERIPLASMIC PHOSPHATE BINDING COMPONENT OF PHOSPHATE ABC TRANSPORTER"/>
    <property type="match status" value="1"/>
</dbReference>
<dbReference type="PANTHER" id="PTHR30570:SF1">
    <property type="entry name" value="PHOSPHATE-BINDING PROTEIN PSTS"/>
    <property type="match status" value="1"/>
</dbReference>
<dbReference type="InterPro" id="IPR050811">
    <property type="entry name" value="Phosphate_ABC_transporter"/>
</dbReference>
<sequence length="460" mass="49699">MPRALAVLERDTWSRTATFLLLGFLCYALPWSVFAALPIPPQGMPALRIQGSNTIGAKLGPALVKGLLEQQGLGAIRQEATDTENEQRLVGQTSDGRTVMIDVAAHGSGTGFVALKDGSAELAASSRPIKDSEAQELVALGDLKSRNAEQVIAIDGLAIILHPSNPLAALSTAQLAQIFAGEVKTWEALGGRGGAIHLYARDDNSGTYDTFKELVLAAHGKSLAAGAKRYESSEQLSDAVSQDAQGIGFIGLPYIRQAKALAIADGESQAMPPSISLIATEDYPLSRRLFFYNQPDVQNPWAQALVQFAHSPRGQAIVAQSGFIAQTVQAIKVTPTPEMPQSYQQLAREAQRLSVNFRFQEGSATLDNKAQHDLQRVLDYLKSQDKLHRQVVLIGFGDPKADEARAALLSKLRAMTVRRELAKQGVIFRDITGLGDELPVAANSAENGRLKNRRVEVWVY</sequence>
<dbReference type="Gene3D" id="3.30.1330.60">
    <property type="entry name" value="OmpA-like domain"/>
    <property type="match status" value="1"/>
</dbReference>
<evidence type="ECO:0000313" key="4">
    <source>
        <dbReference type="EMBL" id="RJG09140.1"/>
    </source>
</evidence>
<dbReference type="InterPro" id="IPR006665">
    <property type="entry name" value="OmpA-like"/>
</dbReference>
<proteinExistence type="predicted"/>
<dbReference type="PROSITE" id="PS51123">
    <property type="entry name" value="OMPA_2"/>
    <property type="match status" value="1"/>
</dbReference>